<organism evidence="2 3">
    <name type="scientific">Fusarium albosuccineum</name>
    <dbReference type="NCBI Taxonomy" id="1237068"/>
    <lineage>
        <taxon>Eukaryota</taxon>
        <taxon>Fungi</taxon>
        <taxon>Dikarya</taxon>
        <taxon>Ascomycota</taxon>
        <taxon>Pezizomycotina</taxon>
        <taxon>Sordariomycetes</taxon>
        <taxon>Hypocreomycetidae</taxon>
        <taxon>Hypocreales</taxon>
        <taxon>Nectriaceae</taxon>
        <taxon>Fusarium</taxon>
        <taxon>Fusarium decemcellulare species complex</taxon>
    </lineage>
</organism>
<sequence>MRFRRRKNVLQTPPDASWVANPSIVQPGTPTSHPPPHRLANEEQEATVRLRAYSQGSEYSQQSLATTQSSEPERTAGKPRKKRYARQHHHEWLQYDEPVPSHQSSGKADQEAAQPISDPSEPDNGTRQAPLAGSPSIFQLPASLEGKEGHYDAPPICPQIQSDYSPHGGGPLHSS</sequence>
<feature type="region of interest" description="Disordered" evidence="1">
    <location>
        <begin position="1"/>
        <end position="175"/>
    </location>
</feature>
<protein>
    <submittedName>
        <fullName evidence="2">Uncharacterized protein</fullName>
    </submittedName>
</protein>
<comment type="caution">
    <text evidence="2">The sequence shown here is derived from an EMBL/GenBank/DDBJ whole genome shotgun (WGS) entry which is preliminary data.</text>
</comment>
<reference evidence="2 3" key="1">
    <citation type="submission" date="2020-01" db="EMBL/GenBank/DDBJ databases">
        <title>Identification and distribution of gene clusters putatively required for synthesis of sphingolipid metabolism inhibitors in phylogenetically diverse species of the filamentous fungus Fusarium.</title>
        <authorList>
            <person name="Kim H.-S."/>
            <person name="Busman M."/>
            <person name="Brown D.W."/>
            <person name="Divon H."/>
            <person name="Uhlig S."/>
            <person name="Proctor R.H."/>
        </authorList>
    </citation>
    <scope>NUCLEOTIDE SEQUENCE [LARGE SCALE GENOMIC DNA]</scope>
    <source>
        <strain evidence="2 3">NRRL 20459</strain>
    </source>
</reference>
<gene>
    <name evidence="2" type="ORF">FALBO_1915</name>
</gene>
<proteinExistence type="predicted"/>
<dbReference type="Proteomes" id="UP000554235">
    <property type="component" value="Unassembled WGS sequence"/>
</dbReference>
<dbReference type="EMBL" id="JAADYS010000243">
    <property type="protein sequence ID" value="KAF4471172.1"/>
    <property type="molecule type" value="Genomic_DNA"/>
</dbReference>
<evidence type="ECO:0000313" key="3">
    <source>
        <dbReference type="Proteomes" id="UP000554235"/>
    </source>
</evidence>
<feature type="compositionally biased region" description="Basic residues" evidence="1">
    <location>
        <begin position="77"/>
        <end position="89"/>
    </location>
</feature>
<dbReference type="AlphaFoldDB" id="A0A8H4LKQ9"/>
<keyword evidence="3" id="KW-1185">Reference proteome</keyword>
<name>A0A8H4LKQ9_9HYPO</name>
<evidence type="ECO:0000256" key="1">
    <source>
        <dbReference type="SAM" id="MobiDB-lite"/>
    </source>
</evidence>
<evidence type="ECO:0000313" key="2">
    <source>
        <dbReference type="EMBL" id="KAF4471172.1"/>
    </source>
</evidence>
<feature type="compositionally biased region" description="Polar residues" evidence="1">
    <location>
        <begin position="54"/>
        <end position="70"/>
    </location>
</feature>
<accession>A0A8H4LKQ9</accession>